<organism evidence="1 2">
    <name type="scientific">Natrialba chahannaoensis JCM 10990</name>
    <dbReference type="NCBI Taxonomy" id="1227492"/>
    <lineage>
        <taxon>Archaea</taxon>
        <taxon>Methanobacteriati</taxon>
        <taxon>Methanobacteriota</taxon>
        <taxon>Stenosarchaea group</taxon>
        <taxon>Halobacteria</taxon>
        <taxon>Halobacteriales</taxon>
        <taxon>Natrialbaceae</taxon>
        <taxon>Natrialba</taxon>
    </lineage>
</organism>
<accession>M0AN38</accession>
<comment type="caution">
    <text evidence="1">The sequence shown here is derived from an EMBL/GenBank/DDBJ whole genome shotgun (WGS) entry which is preliminary data.</text>
</comment>
<protein>
    <submittedName>
        <fullName evidence="1">Uncharacterized protein</fullName>
    </submittedName>
</protein>
<reference evidence="1 2" key="1">
    <citation type="journal article" date="2014" name="PLoS Genet.">
        <title>Phylogenetically driven sequencing of extremely halophilic archaea reveals strategies for static and dynamic osmo-response.</title>
        <authorList>
            <person name="Becker E.A."/>
            <person name="Seitzer P.M."/>
            <person name="Tritt A."/>
            <person name="Larsen D."/>
            <person name="Krusor M."/>
            <person name="Yao A.I."/>
            <person name="Wu D."/>
            <person name="Madern D."/>
            <person name="Eisen J.A."/>
            <person name="Darling A.E."/>
            <person name="Facciotti M.T."/>
        </authorList>
    </citation>
    <scope>NUCLEOTIDE SEQUENCE [LARGE SCALE GENOMIC DNA]</scope>
    <source>
        <strain evidence="1 2">JCM 10990</strain>
    </source>
</reference>
<proteinExistence type="predicted"/>
<dbReference type="PATRIC" id="fig|1227492.4.peg.1906"/>
<dbReference type="EMBL" id="AOIN01000056">
    <property type="protein sequence ID" value="ELY99751.1"/>
    <property type="molecule type" value="Genomic_DNA"/>
</dbReference>
<dbReference type="AlphaFoldDB" id="M0AN38"/>
<gene>
    <name evidence="1" type="ORF">C482_09707</name>
</gene>
<dbReference type="Proteomes" id="UP000011693">
    <property type="component" value="Unassembled WGS sequence"/>
</dbReference>
<keyword evidence="2" id="KW-1185">Reference proteome</keyword>
<evidence type="ECO:0000313" key="1">
    <source>
        <dbReference type="EMBL" id="ELY99751.1"/>
    </source>
</evidence>
<evidence type="ECO:0000313" key="2">
    <source>
        <dbReference type="Proteomes" id="UP000011693"/>
    </source>
</evidence>
<name>M0AN38_9EURY</name>
<sequence>MTHQLVHEPADLLFRESIWVEFLLGLAGIHVIVLAPQFVHFDVVGVSAAAGFDFIGDVRDELLRSSEESTIRTPSDRRLVRRLRCVIHLEGRILVFVTEVRFERL</sequence>